<dbReference type="PRINTS" id="PR01438">
    <property type="entry name" value="UNVRSLSTRESS"/>
</dbReference>
<reference evidence="4 5" key="1">
    <citation type="submission" date="2020-07" db="EMBL/GenBank/DDBJ databases">
        <title>Thermogemmata thermophila gen. nov., sp. nov., a novel moderate thermophilic planctomycete from a Kamchatka hot spring.</title>
        <authorList>
            <person name="Elcheninov A.G."/>
            <person name="Podosokorskaya O.A."/>
            <person name="Kovaleva O.L."/>
            <person name="Novikov A."/>
            <person name="Bonch-Osmolovskaya E.A."/>
            <person name="Toshchakov S.V."/>
            <person name="Kublanov I.V."/>
        </authorList>
    </citation>
    <scope>NUCLEOTIDE SEQUENCE [LARGE SCALE GENOMIC DNA]</scope>
    <source>
        <strain evidence="4 5">2918</strain>
    </source>
</reference>
<dbReference type="PANTHER" id="PTHR46268">
    <property type="entry name" value="STRESS RESPONSE PROTEIN NHAX"/>
    <property type="match status" value="1"/>
</dbReference>
<feature type="domain" description="UspA" evidence="3">
    <location>
        <begin position="4"/>
        <end position="139"/>
    </location>
</feature>
<dbReference type="Gene3D" id="3.40.50.12370">
    <property type="match status" value="1"/>
</dbReference>
<dbReference type="AlphaFoldDB" id="A0A7V8VFF3"/>
<organism evidence="4 5">
    <name type="scientific">Thermogemmata fonticola</name>
    <dbReference type="NCBI Taxonomy" id="2755323"/>
    <lineage>
        <taxon>Bacteria</taxon>
        <taxon>Pseudomonadati</taxon>
        <taxon>Planctomycetota</taxon>
        <taxon>Planctomycetia</taxon>
        <taxon>Gemmatales</taxon>
        <taxon>Gemmataceae</taxon>
        <taxon>Thermogemmata</taxon>
    </lineage>
</organism>
<dbReference type="Proteomes" id="UP000542342">
    <property type="component" value="Unassembled WGS sequence"/>
</dbReference>
<keyword evidence="2" id="KW-0963">Cytoplasm</keyword>
<evidence type="ECO:0000313" key="4">
    <source>
        <dbReference type="EMBL" id="MBA2226996.1"/>
    </source>
</evidence>
<comment type="subcellular location">
    <subcellularLocation>
        <location evidence="2">Cytoplasm</location>
    </subcellularLocation>
</comment>
<gene>
    <name evidence="4" type="ORF">H0921_12565</name>
</gene>
<dbReference type="Pfam" id="PF00582">
    <property type="entry name" value="Usp"/>
    <property type="match status" value="1"/>
</dbReference>
<comment type="similarity">
    <text evidence="1 2">Belongs to the universal stress protein A family.</text>
</comment>
<dbReference type="SUPFAM" id="SSF52402">
    <property type="entry name" value="Adenine nucleotide alpha hydrolases-like"/>
    <property type="match status" value="1"/>
</dbReference>
<dbReference type="InterPro" id="IPR006016">
    <property type="entry name" value="UspA"/>
</dbReference>
<dbReference type="InterPro" id="IPR006015">
    <property type="entry name" value="Universal_stress_UspA"/>
</dbReference>
<protein>
    <recommendedName>
        <fullName evidence="2">Universal stress protein</fullName>
    </recommendedName>
</protein>
<dbReference type="CDD" id="cd00293">
    <property type="entry name" value="USP-like"/>
    <property type="match status" value="1"/>
</dbReference>
<dbReference type="PANTHER" id="PTHR46268:SF6">
    <property type="entry name" value="UNIVERSAL STRESS PROTEIN UP12"/>
    <property type="match status" value="1"/>
</dbReference>
<keyword evidence="5" id="KW-1185">Reference proteome</keyword>
<name>A0A7V8VFF3_9BACT</name>
<proteinExistence type="inferred from homology"/>
<dbReference type="RefSeq" id="WP_194538609.1">
    <property type="nucleotide sequence ID" value="NZ_JACEFB010000009.1"/>
</dbReference>
<evidence type="ECO:0000256" key="2">
    <source>
        <dbReference type="PIRNR" id="PIRNR006276"/>
    </source>
</evidence>
<accession>A0A7V8VFF3</accession>
<evidence type="ECO:0000256" key="1">
    <source>
        <dbReference type="ARBA" id="ARBA00008791"/>
    </source>
</evidence>
<evidence type="ECO:0000259" key="3">
    <source>
        <dbReference type="Pfam" id="PF00582"/>
    </source>
</evidence>
<evidence type="ECO:0000313" key="5">
    <source>
        <dbReference type="Proteomes" id="UP000542342"/>
    </source>
</evidence>
<sequence>MLKIRTILHPTDFSEPSQAAWELACALARDYNARLLILHVYSPPPVYAPDGIAMPLPQEEPASLQARLAALRPPDDRIPYEHRLLEGEPAEKILELAQQEHADLIVMGTHGTTGLARLLVGSVAESVLRKAPCPVLTVRAAALPAVQT</sequence>
<dbReference type="GO" id="GO:0005737">
    <property type="term" value="C:cytoplasm"/>
    <property type="evidence" value="ECO:0007669"/>
    <property type="project" value="UniProtKB-SubCell"/>
</dbReference>
<comment type="caution">
    <text evidence="4">The sequence shown here is derived from an EMBL/GenBank/DDBJ whole genome shotgun (WGS) entry which is preliminary data.</text>
</comment>
<dbReference type="PIRSF" id="PIRSF006276">
    <property type="entry name" value="UspA"/>
    <property type="match status" value="1"/>
</dbReference>
<dbReference type="EMBL" id="JACEFB010000009">
    <property type="protein sequence ID" value="MBA2226996.1"/>
    <property type="molecule type" value="Genomic_DNA"/>
</dbReference>